<feature type="domain" description="CCDC22 N-terminal" evidence="5">
    <location>
        <begin position="1"/>
        <end position="111"/>
    </location>
</feature>
<gene>
    <name evidence="7" type="primary">LOC110782067</name>
</gene>
<dbReference type="GeneID" id="110782067"/>
<dbReference type="PANTHER" id="PTHR15668">
    <property type="entry name" value="JM1 PROTEIN"/>
    <property type="match status" value="1"/>
</dbReference>
<dbReference type="Proteomes" id="UP000813463">
    <property type="component" value="Chromosome 2"/>
</dbReference>
<dbReference type="InterPro" id="IPR008530">
    <property type="entry name" value="CCDC22"/>
</dbReference>
<dbReference type="InterPro" id="IPR048349">
    <property type="entry name" value="CCDC22_N"/>
</dbReference>
<dbReference type="GO" id="GO:0097602">
    <property type="term" value="F:cullin family protein binding"/>
    <property type="evidence" value="ECO:0000318"/>
    <property type="project" value="GO_Central"/>
</dbReference>
<feature type="domain" description="CCDC22 coiled-coil" evidence="4">
    <location>
        <begin position="249"/>
        <end position="481"/>
    </location>
</feature>
<feature type="coiled-coil region" evidence="2">
    <location>
        <begin position="251"/>
        <end position="278"/>
    </location>
</feature>
<keyword evidence="2" id="KW-0175">Coiled coil</keyword>
<accession>A0A9R0I3B0</accession>
<dbReference type="OrthoDB" id="10266736at2759"/>
<proteinExistence type="inferred from homology"/>
<evidence type="ECO:0000256" key="1">
    <source>
        <dbReference type="ARBA" id="ARBA00006438"/>
    </source>
</evidence>
<evidence type="ECO:0000259" key="5">
    <source>
        <dbReference type="Pfam" id="PF21674"/>
    </source>
</evidence>
<dbReference type="AlphaFoldDB" id="A0A9R0I3B0"/>
<evidence type="ECO:0008006" key="8">
    <source>
        <dbReference type="Google" id="ProtNLM"/>
    </source>
</evidence>
<reference evidence="7" key="2">
    <citation type="submission" date="2025-08" db="UniProtKB">
        <authorList>
            <consortium name="RefSeq"/>
        </authorList>
    </citation>
    <scope>IDENTIFICATION</scope>
    <source>
        <tissue evidence="7">Leaf</tissue>
    </source>
</reference>
<comment type="similarity">
    <text evidence="1">Belongs to the CCDC22 family.</text>
</comment>
<dbReference type="Pfam" id="PF21674">
    <property type="entry name" value="CCDC22_N"/>
    <property type="match status" value="1"/>
</dbReference>
<dbReference type="KEGG" id="soe:110782067"/>
<dbReference type="PANTHER" id="PTHR15668:SF4">
    <property type="entry name" value="COILED-COIL DOMAIN-CONTAINING PROTEIN 22"/>
    <property type="match status" value="1"/>
</dbReference>
<organism evidence="6 7">
    <name type="scientific">Spinacia oleracea</name>
    <name type="common">Spinach</name>
    <dbReference type="NCBI Taxonomy" id="3562"/>
    <lineage>
        <taxon>Eukaryota</taxon>
        <taxon>Viridiplantae</taxon>
        <taxon>Streptophyta</taxon>
        <taxon>Embryophyta</taxon>
        <taxon>Tracheophyta</taxon>
        <taxon>Spermatophyta</taxon>
        <taxon>Magnoliopsida</taxon>
        <taxon>eudicotyledons</taxon>
        <taxon>Gunneridae</taxon>
        <taxon>Pentapetalae</taxon>
        <taxon>Caryophyllales</taxon>
        <taxon>Chenopodiaceae</taxon>
        <taxon>Chenopodioideae</taxon>
        <taxon>Anserineae</taxon>
        <taxon>Spinacia</taxon>
    </lineage>
</organism>
<reference evidence="6" key="1">
    <citation type="journal article" date="2021" name="Nat. Commun.">
        <title>Genomic analyses provide insights into spinach domestication and the genetic basis of agronomic traits.</title>
        <authorList>
            <person name="Cai X."/>
            <person name="Sun X."/>
            <person name="Xu C."/>
            <person name="Sun H."/>
            <person name="Wang X."/>
            <person name="Ge C."/>
            <person name="Zhang Z."/>
            <person name="Wang Q."/>
            <person name="Fei Z."/>
            <person name="Jiao C."/>
            <person name="Wang Q."/>
        </authorList>
    </citation>
    <scope>NUCLEOTIDE SEQUENCE [LARGE SCALE GENOMIC DNA]</scope>
    <source>
        <strain evidence="6">cv. Varoflay</strain>
    </source>
</reference>
<feature type="region of interest" description="Disordered" evidence="3">
    <location>
        <begin position="142"/>
        <end position="172"/>
    </location>
</feature>
<evidence type="ECO:0000259" key="4">
    <source>
        <dbReference type="Pfam" id="PF05667"/>
    </source>
</evidence>
<dbReference type="InterPro" id="IPR048348">
    <property type="entry name" value="CCDC22_CC"/>
</dbReference>
<keyword evidence="6" id="KW-1185">Reference proteome</keyword>
<dbReference type="RefSeq" id="XP_021841828.1">
    <property type="nucleotide sequence ID" value="XM_021986136.2"/>
</dbReference>
<feature type="coiled-coil region" evidence="2">
    <location>
        <begin position="463"/>
        <end position="507"/>
    </location>
</feature>
<sequence>MAESEEILISSLRNLGIEIPAQINSIKDLDSSSFFSISSLSLHLLLHNTTDTSSFPTSLPDSMAEKVNSCTHMASLFEKLEYPFEISFHQFLYPSEEDLHKLIRFLVERLSGLSEARKTVNFADDVRPISDQLISSTWSEKTAEAEPLFNPNNQKVRSEDDPQGSSNHSAEVPSFENIPIYEKLDVEAKASKVDEQETVACTRELITKGAQVEKTTVVTDSFIPEQESKSCEEFSPELRCMLESICDPEKATEKDLELHHLEEEHELLKEAVRMAHDNEHSFSSYVDQLSKQIAVRQGSLQELENHWDIERKSLEEKEWNYLESLCVDKPDCQLKLQNLKEIDREIHSVLSEIKKREGECAKLESDMKKQPKVASRRSYIERINEITKNSRKLDTDVDRILKETRELKLESNSVEERLHRTYAVVDETILREAKKDPVGRQAYRLLTNIHESFEKIREQIFATDKAQREVAELEVKLTAIASRNLDRDKLQSDLDAMRRENEHLEKTLSNR</sequence>
<evidence type="ECO:0000313" key="6">
    <source>
        <dbReference type="Proteomes" id="UP000813463"/>
    </source>
</evidence>
<dbReference type="Pfam" id="PF05667">
    <property type="entry name" value="CCDC22_CC"/>
    <property type="match status" value="1"/>
</dbReference>
<evidence type="ECO:0000256" key="3">
    <source>
        <dbReference type="SAM" id="MobiDB-lite"/>
    </source>
</evidence>
<evidence type="ECO:0000256" key="2">
    <source>
        <dbReference type="SAM" id="Coils"/>
    </source>
</evidence>
<protein>
    <recommendedName>
        <fullName evidence="8">Coiled-coil domain-containing protein 22 homolog</fullName>
    </recommendedName>
</protein>
<evidence type="ECO:0000313" key="7">
    <source>
        <dbReference type="RefSeq" id="XP_021841828.1"/>
    </source>
</evidence>
<name>A0A9R0I3B0_SPIOL</name>
<dbReference type="GO" id="GO:2000060">
    <property type="term" value="P:positive regulation of ubiquitin-dependent protein catabolic process"/>
    <property type="evidence" value="ECO:0000318"/>
    <property type="project" value="GO_Central"/>
</dbReference>